<dbReference type="AlphaFoldDB" id="A0A081BIZ9"/>
<dbReference type="STRING" id="1291743.LOSG293_170190"/>
<evidence type="ECO:0000256" key="1">
    <source>
        <dbReference type="SAM" id="Phobius"/>
    </source>
</evidence>
<protein>
    <submittedName>
        <fullName evidence="2">Uncharacterized protein</fullName>
    </submittedName>
</protein>
<sequence>MTVLILTAVMKVTIFSPSYVANKAEQTDAAQELVTSVNTDLNTAGVTQNIVTNKMMGAVFETEYRLLLNGNVASAQLSQQIQARISSLISQRAEVTGVSSQISSTLLKAISAELTSQFQQKIHSKVAPVQSELYAANQYNFYAIVASGILMILMFVISIFRHHFWRSFGPGLLIAGLLTAGAAGGIMLQYSDLVSGLSTIQVQLANTVGQSTVVMAGFIGLMMLLLGFMITMGHRVFSKN</sequence>
<evidence type="ECO:0000313" key="3">
    <source>
        <dbReference type="Proteomes" id="UP000028700"/>
    </source>
</evidence>
<dbReference type="EMBL" id="BBJM01000017">
    <property type="protein sequence ID" value="GAK48017.1"/>
    <property type="molecule type" value="Genomic_DNA"/>
</dbReference>
<keyword evidence="1" id="KW-0472">Membrane</keyword>
<name>A0A081BIZ9_9LACO</name>
<dbReference type="eggNOG" id="ENOG50309MF">
    <property type="taxonomic scope" value="Bacteria"/>
</dbReference>
<keyword evidence="3" id="KW-1185">Reference proteome</keyword>
<keyword evidence="1" id="KW-1133">Transmembrane helix</keyword>
<comment type="caution">
    <text evidence="2">The sequence shown here is derived from an EMBL/GenBank/DDBJ whole genome shotgun (WGS) entry which is preliminary data.</text>
</comment>
<dbReference type="Proteomes" id="UP000028700">
    <property type="component" value="Unassembled WGS sequence"/>
</dbReference>
<dbReference type="RefSeq" id="WP_034528013.1">
    <property type="nucleotide sequence ID" value="NZ_BBJM01000017.1"/>
</dbReference>
<accession>A0A081BIZ9</accession>
<feature type="transmembrane region" description="Helical" evidence="1">
    <location>
        <begin position="172"/>
        <end position="191"/>
    </location>
</feature>
<organism evidence="2 3">
    <name type="scientific">Secundilactobacillus oryzae JCM 18671</name>
    <dbReference type="NCBI Taxonomy" id="1291743"/>
    <lineage>
        <taxon>Bacteria</taxon>
        <taxon>Bacillati</taxon>
        <taxon>Bacillota</taxon>
        <taxon>Bacilli</taxon>
        <taxon>Lactobacillales</taxon>
        <taxon>Lactobacillaceae</taxon>
        <taxon>Secundilactobacillus</taxon>
    </lineage>
</organism>
<keyword evidence="1" id="KW-0812">Transmembrane</keyword>
<feature type="transmembrane region" description="Helical" evidence="1">
    <location>
        <begin position="139"/>
        <end position="160"/>
    </location>
</feature>
<evidence type="ECO:0000313" key="2">
    <source>
        <dbReference type="EMBL" id="GAK48017.1"/>
    </source>
</evidence>
<proteinExistence type="predicted"/>
<feature type="transmembrane region" description="Helical" evidence="1">
    <location>
        <begin position="211"/>
        <end position="230"/>
    </location>
</feature>
<reference evidence="2" key="1">
    <citation type="journal article" date="2014" name="Genome Announc.">
        <title>Draft Genome Sequence of Lactobacillus oryzae Strain SG293T.</title>
        <authorList>
            <person name="Tanizawa Y."/>
            <person name="Fujisawa T."/>
            <person name="Mochizuki T."/>
            <person name="Kaminuma E."/>
            <person name="Nakamura Y."/>
            <person name="Tohno M."/>
        </authorList>
    </citation>
    <scope>NUCLEOTIDE SEQUENCE [LARGE SCALE GENOMIC DNA]</scope>
    <source>
        <strain evidence="2">SG293</strain>
    </source>
</reference>
<gene>
    <name evidence="2" type="ORF">LOSG293_170190</name>
</gene>